<keyword evidence="3" id="KW-0560">Oxidoreductase</keyword>
<accession>A0A8H4QQT2</accession>
<evidence type="ECO:0000256" key="6">
    <source>
        <dbReference type="PIRSR" id="PIRSR000097-3"/>
    </source>
</evidence>
<evidence type="ECO:0000256" key="3">
    <source>
        <dbReference type="ARBA" id="ARBA00023002"/>
    </source>
</evidence>
<feature type="signal peptide" evidence="7">
    <location>
        <begin position="1"/>
        <end position="16"/>
    </location>
</feature>
<gene>
    <name evidence="9" type="ORF">D9613_002756</name>
</gene>
<dbReference type="InterPro" id="IPR036812">
    <property type="entry name" value="NAD(P)_OxRdtase_dom_sf"/>
</dbReference>
<dbReference type="PROSITE" id="PS00062">
    <property type="entry name" value="ALDOKETO_REDUCTASE_2"/>
    <property type="match status" value="1"/>
</dbReference>
<dbReference type="InterPro" id="IPR023210">
    <property type="entry name" value="NADP_OxRdtase_dom"/>
</dbReference>
<comment type="caution">
    <text evidence="9">The sequence shown here is derived from an EMBL/GenBank/DDBJ whole genome shotgun (WGS) entry which is preliminary data.</text>
</comment>
<dbReference type="InterPro" id="IPR020471">
    <property type="entry name" value="AKR"/>
</dbReference>
<dbReference type="GO" id="GO:0016652">
    <property type="term" value="F:oxidoreductase activity, acting on NAD(P)H as acceptor"/>
    <property type="evidence" value="ECO:0007669"/>
    <property type="project" value="InterPro"/>
</dbReference>
<evidence type="ECO:0000256" key="2">
    <source>
        <dbReference type="ARBA" id="ARBA00022857"/>
    </source>
</evidence>
<proteinExistence type="inferred from homology"/>
<sequence>MTRLIVFGCIPLIVLALSLYSSGGPTWFPDIFKVPISCDHPLLIFPLSCTKMPKTFTLNTGASIPWLGFGTGTALYGKDATKLVRLALDNKITHLDGAQMYNNEDSLGLGIKESGKPRSDLFVTTKLKNLAPGETVKQSLQKSLSKLGLDHVDLFLIHDPTPATKEGKLPEWWAGMEEVYRDGLAKAIGVSNFKVEDLQVVLDTGKVVPAVNQIELHPYVWKAAEPLVKFAQSKGIAIESYGGQTPIVRVPGGPLDATLASIKDRLEKTYGKPVTTGQILSKWLLQKDVIVVTTSSKVERIQEFLETENVPDLTADEIGAIEAEGAKLHKRVYMRHAFGEA</sequence>
<feature type="domain" description="NADP-dependent oxidoreductase" evidence="8">
    <location>
        <begin position="74"/>
        <end position="241"/>
    </location>
</feature>
<dbReference type="Pfam" id="PF00248">
    <property type="entry name" value="Aldo_ket_red"/>
    <property type="match status" value="1"/>
</dbReference>
<feature type="active site" description="Proton donor" evidence="4">
    <location>
        <position position="101"/>
    </location>
</feature>
<evidence type="ECO:0000259" key="8">
    <source>
        <dbReference type="Pfam" id="PF00248"/>
    </source>
</evidence>
<keyword evidence="7" id="KW-0732">Signal</keyword>
<dbReference type="PANTHER" id="PTHR43827">
    <property type="entry name" value="2,5-DIKETO-D-GLUCONIC ACID REDUCTASE"/>
    <property type="match status" value="1"/>
</dbReference>
<feature type="chain" id="PRO_5034121113" description="NADP-dependent oxidoreductase domain-containing protein" evidence="7">
    <location>
        <begin position="17"/>
        <end position="341"/>
    </location>
</feature>
<evidence type="ECO:0000256" key="5">
    <source>
        <dbReference type="PIRSR" id="PIRSR000097-2"/>
    </source>
</evidence>
<dbReference type="EMBL" id="JAACJL010000044">
    <property type="protein sequence ID" value="KAF4615514.1"/>
    <property type="molecule type" value="Genomic_DNA"/>
</dbReference>
<comment type="similarity">
    <text evidence="1">Belongs to the aldo/keto reductase family.</text>
</comment>
<dbReference type="PIRSF" id="PIRSF000097">
    <property type="entry name" value="AKR"/>
    <property type="match status" value="1"/>
</dbReference>
<reference evidence="9 10" key="1">
    <citation type="submission" date="2019-12" db="EMBL/GenBank/DDBJ databases">
        <authorList>
            <person name="Floudas D."/>
            <person name="Bentzer J."/>
            <person name="Ahren D."/>
            <person name="Johansson T."/>
            <person name="Persson P."/>
            <person name="Tunlid A."/>
        </authorList>
    </citation>
    <scope>NUCLEOTIDE SEQUENCE [LARGE SCALE GENOMIC DNA]</scope>
    <source>
        <strain evidence="9 10">CBS 102.39</strain>
    </source>
</reference>
<keyword evidence="2" id="KW-0521">NADP</keyword>
<keyword evidence="10" id="KW-1185">Reference proteome</keyword>
<dbReference type="SUPFAM" id="SSF51430">
    <property type="entry name" value="NAD(P)-linked oxidoreductase"/>
    <property type="match status" value="1"/>
</dbReference>
<feature type="binding site" evidence="5">
    <location>
        <position position="158"/>
    </location>
    <ligand>
        <name>substrate</name>
    </ligand>
</feature>
<dbReference type="PANTHER" id="PTHR43827:SF3">
    <property type="entry name" value="NADP-DEPENDENT OXIDOREDUCTASE DOMAIN-CONTAINING PROTEIN"/>
    <property type="match status" value="1"/>
</dbReference>
<evidence type="ECO:0000256" key="1">
    <source>
        <dbReference type="ARBA" id="ARBA00007905"/>
    </source>
</evidence>
<evidence type="ECO:0000313" key="10">
    <source>
        <dbReference type="Proteomes" id="UP000521872"/>
    </source>
</evidence>
<protein>
    <recommendedName>
        <fullName evidence="8">NADP-dependent oxidoreductase domain-containing protein</fullName>
    </recommendedName>
</protein>
<dbReference type="PRINTS" id="PR00069">
    <property type="entry name" value="ALDKETRDTASE"/>
</dbReference>
<dbReference type="InterPro" id="IPR018170">
    <property type="entry name" value="Aldo/ket_reductase_CS"/>
</dbReference>
<dbReference type="Proteomes" id="UP000521872">
    <property type="component" value="Unassembled WGS sequence"/>
</dbReference>
<name>A0A8H4QQT2_9AGAR</name>
<dbReference type="AlphaFoldDB" id="A0A8H4QQT2"/>
<dbReference type="Gene3D" id="3.20.20.100">
    <property type="entry name" value="NADP-dependent oxidoreductase domain"/>
    <property type="match status" value="1"/>
</dbReference>
<evidence type="ECO:0000256" key="7">
    <source>
        <dbReference type="SAM" id="SignalP"/>
    </source>
</evidence>
<dbReference type="GO" id="GO:0016616">
    <property type="term" value="F:oxidoreductase activity, acting on the CH-OH group of donors, NAD or NADP as acceptor"/>
    <property type="evidence" value="ECO:0007669"/>
    <property type="project" value="UniProtKB-ARBA"/>
</dbReference>
<organism evidence="9 10">
    <name type="scientific">Agrocybe pediades</name>
    <dbReference type="NCBI Taxonomy" id="84607"/>
    <lineage>
        <taxon>Eukaryota</taxon>
        <taxon>Fungi</taxon>
        <taxon>Dikarya</taxon>
        <taxon>Basidiomycota</taxon>
        <taxon>Agaricomycotina</taxon>
        <taxon>Agaricomycetes</taxon>
        <taxon>Agaricomycetidae</taxon>
        <taxon>Agaricales</taxon>
        <taxon>Agaricineae</taxon>
        <taxon>Strophariaceae</taxon>
        <taxon>Agrocybe</taxon>
    </lineage>
</organism>
<dbReference type="InterPro" id="IPR044494">
    <property type="entry name" value="AKR3C2/3"/>
</dbReference>
<evidence type="ECO:0000256" key="4">
    <source>
        <dbReference type="PIRSR" id="PIRSR000097-1"/>
    </source>
</evidence>
<dbReference type="CDD" id="cd19120">
    <property type="entry name" value="AKR_AKR3C2-3"/>
    <property type="match status" value="1"/>
</dbReference>
<feature type="site" description="Lowers pKa of active site Tyr" evidence="6">
    <location>
        <position position="126"/>
    </location>
</feature>
<evidence type="ECO:0000313" key="9">
    <source>
        <dbReference type="EMBL" id="KAF4615514.1"/>
    </source>
</evidence>